<evidence type="ECO:0000313" key="2">
    <source>
        <dbReference type="EMBL" id="KAG9229787.1"/>
    </source>
</evidence>
<organism evidence="2 3">
    <name type="scientific">Amylocarpus encephaloides</name>
    <dbReference type="NCBI Taxonomy" id="45428"/>
    <lineage>
        <taxon>Eukaryota</taxon>
        <taxon>Fungi</taxon>
        <taxon>Dikarya</taxon>
        <taxon>Ascomycota</taxon>
        <taxon>Pezizomycotina</taxon>
        <taxon>Leotiomycetes</taxon>
        <taxon>Helotiales</taxon>
        <taxon>Helotiales incertae sedis</taxon>
        <taxon>Amylocarpus</taxon>
    </lineage>
</organism>
<proteinExistence type="predicted"/>
<gene>
    <name evidence="2" type="ORF">BJ875DRAFT_521997</name>
</gene>
<keyword evidence="3" id="KW-1185">Reference proteome</keyword>
<feature type="region of interest" description="Disordered" evidence="1">
    <location>
        <begin position="599"/>
        <end position="707"/>
    </location>
</feature>
<reference evidence="2" key="1">
    <citation type="journal article" date="2021" name="IMA Fungus">
        <title>Genomic characterization of three marine fungi, including Emericellopsis atlantica sp. nov. with signatures of a generalist lifestyle and marine biomass degradation.</title>
        <authorList>
            <person name="Hagestad O.C."/>
            <person name="Hou L."/>
            <person name="Andersen J.H."/>
            <person name="Hansen E.H."/>
            <person name="Altermark B."/>
            <person name="Li C."/>
            <person name="Kuhnert E."/>
            <person name="Cox R.J."/>
            <person name="Crous P.W."/>
            <person name="Spatafora J.W."/>
            <person name="Lail K."/>
            <person name="Amirebrahimi M."/>
            <person name="Lipzen A."/>
            <person name="Pangilinan J."/>
            <person name="Andreopoulos W."/>
            <person name="Hayes R.D."/>
            <person name="Ng V."/>
            <person name="Grigoriev I.V."/>
            <person name="Jackson S.A."/>
            <person name="Sutton T.D.S."/>
            <person name="Dobson A.D.W."/>
            <person name="Rama T."/>
        </authorList>
    </citation>
    <scope>NUCLEOTIDE SEQUENCE</scope>
    <source>
        <strain evidence="2">TRa018bII</strain>
    </source>
</reference>
<dbReference type="OrthoDB" id="3564670at2759"/>
<feature type="compositionally biased region" description="Polar residues" evidence="1">
    <location>
        <begin position="659"/>
        <end position="668"/>
    </location>
</feature>
<feature type="compositionally biased region" description="Low complexity" evidence="1">
    <location>
        <begin position="74"/>
        <end position="84"/>
    </location>
</feature>
<name>A0A9P7YAS5_9HELO</name>
<dbReference type="AlphaFoldDB" id="A0A9P7YAS5"/>
<feature type="region of interest" description="Disordered" evidence="1">
    <location>
        <begin position="62"/>
        <end position="84"/>
    </location>
</feature>
<protein>
    <submittedName>
        <fullName evidence="2">Uncharacterized protein</fullName>
    </submittedName>
</protein>
<dbReference type="Proteomes" id="UP000824998">
    <property type="component" value="Unassembled WGS sequence"/>
</dbReference>
<evidence type="ECO:0000256" key="1">
    <source>
        <dbReference type="SAM" id="MobiDB-lite"/>
    </source>
</evidence>
<feature type="compositionally biased region" description="Polar residues" evidence="1">
    <location>
        <begin position="612"/>
        <end position="625"/>
    </location>
</feature>
<evidence type="ECO:0000313" key="3">
    <source>
        <dbReference type="Proteomes" id="UP000824998"/>
    </source>
</evidence>
<comment type="caution">
    <text evidence="2">The sequence shown here is derived from an EMBL/GenBank/DDBJ whole genome shotgun (WGS) entry which is preliminary data.</text>
</comment>
<dbReference type="EMBL" id="MU251731">
    <property type="protein sequence ID" value="KAG9229787.1"/>
    <property type="molecule type" value="Genomic_DNA"/>
</dbReference>
<sequence length="707" mass="78113">MADENLTDHDWPSNLPASSSELLASPFFPDYTFDGPFEGEQPDLRIDPKTHNALAAGIEKDQEEMEKAHQGSTSRGVSSSQFLSSSSSTTKENIFARLPDAFPPFLPAPTDIPIRLPCQEAQLAELDNMFNRKKHAKKGGALSATDETRNRELGKGYASWIDECTPYVKSASTRLQAVMGERNDMEFELPEYPLQRSPLRDITTLLTDLERSRPAMSPALKRVWDTESGTKQIKRARSAAEFDHATSSADNLFHEELCRDDSPVGGLYETLEGLGGKIDKETGRGLREYLMKMGEEHGMTVQVCDSITLLDFTPETMFELPNVKLMKHYQSGEGWGIEVREANLPSNRTDPTTGAITTSYERWIWFYITAPMVDITSFEDPSKIAIPPADFPNPVPQSWVVFALPLAHCTKYDTVTETELTSDNPSKLTGGRKGVNLDPPSPNAKILCHRRDYDLSFSGLPIFEFSQKPPGSLEGWYKWSVGNNILKMKSIMNPSFNGYWEGENGRFLGGSQVPDYGDGADGWWATMFATAFKDVVCWEKMKRSMGRGKMRIVIRWKDDGKARVKKPENEFEKALSAGVTGLGIQGADLPPGVPHGHNLFAGMRGNRRGGSAPSQALSNPSQVNFSHPSMTSLMPPPPSRSVPDPGQCLQRPQGPGLTYSINATSFSMARSDAAAPGLPSGRTLRRVQPFVRPPGEDFDFGGPKPEF</sequence>
<accession>A0A9P7YAS5</accession>